<evidence type="ECO:0000313" key="12">
    <source>
        <dbReference type="Proteomes" id="UP000293854"/>
    </source>
</evidence>
<dbReference type="GO" id="GO:0008324">
    <property type="term" value="F:monoatomic cation transmembrane transporter activity"/>
    <property type="evidence" value="ECO:0007669"/>
    <property type="project" value="InterPro"/>
</dbReference>
<protein>
    <submittedName>
        <fullName evidence="11">Na+/H+ antiporter subunit E</fullName>
    </submittedName>
</protein>
<evidence type="ECO:0000313" key="11">
    <source>
        <dbReference type="EMBL" id="RZI02571.1"/>
    </source>
</evidence>
<accession>A0A143PC83</accession>
<evidence type="ECO:0000256" key="4">
    <source>
        <dbReference type="ARBA" id="ARBA00022475"/>
    </source>
</evidence>
<dbReference type="PANTHER" id="PTHR34584:SF1">
    <property type="entry name" value="NA(+)_H(+) ANTIPORTER SUBUNIT E1"/>
    <property type="match status" value="1"/>
</dbReference>
<dbReference type="GeneID" id="93727248"/>
<evidence type="ECO:0000313" key="13">
    <source>
        <dbReference type="Proteomes" id="UP000595942"/>
    </source>
</evidence>
<evidence type="ECO:0000256" key="8">
    <source>
        <dbReference type="ARBA" id="ARBA00023136"/>
    </source>
</evidence>
<evidence type="ECO:0000256" key="7">
    <source>
        <dbReference type="ARBA" id="ARBA00023065"/>
    </source>
</evidence>
<keyword evidence="8 9" id="KW-0472">Membrane</keyword>
<dbReference type="PIRSF" id="PIRSF019239">
    <property type="entry name" value="MrpE"/>
    <property type="match status" value="1"/>
</dbReference>
<keyword evidence="13" id="KW-1185">Reference proteome</keyword>
<evidence type="ECO:0000256" key="5">
    <source>
        <dbReference type="ARBA" id="ARBA00022692"/>
    </source>
</evidence>
<evidence type="ECO:0000256" key="2">
    <source>
        <dbReference type="ARBA" id="ARBA00006228"/>
    </source>
</evidence>
<comment type="subcellular location">
    <subcellularLocation>
        <location evidence="1">Cell membrane</location>
        <topology evidence="1">Multi-pass membrane protein</topology>
    </subcellularLocation>
</comment>
<dbReference type="PANTHER" id="PTHR34584">
    <property type="entry name" value="NA(+)/H(+) ANTIPORTER SUBUNIT E1"/>
    <property type="match status" value="1"/>
</dbReference>
<organism evidence="11 12">
    <name type="scientific">Staphylococcus condimenti</name>
    <dbReference type="NCBI Taxonomy" id="70255"/>
    <lineage>
        <taxon>Bacteria</taxon>
        <taxon>Bacillati</taxon>
        <taxon>Bacillota</taxon>
        <taxon>Bacilli</taxon>
        <taxon>Bacillales</taxon>
        <taxon>Staphylococcaceae</taxon>
        <taxon>Staphylococcus</taxon>
    </lineage>
</organism>
<dbReference type="OrthoDB" id="9800498at2"/>
<evidence type="ECO:0000256" key="9">
    <source>
        <dbReference type="SAM" id="Phobius"/>
    </source>
</evidence>
<evidence type="ECO:0000313" key="10">
    <source>
        <dbReference type="EMBL" id="QQS82834.1"/>
    </source>
</evidence>
<feature type="transmembrane region" description="Helical" evidence="9">
    <location>
        <begin position="49"/>
        <end position="69"/>
    </location>
</feature>
<comment type="similarity">
    <text evidence="2">Belongs to the CPA3 antiporters (TC 2.A.63) subunit E family.</text>
</comment>
<evidence type="ECO:0000256" key="3">
    <source>
        <dbReference type="ARBA" id="ARBA00022449"/>
    </source>
</evidence>
<evidence type="ECO:0000256" key="6">
    <source>
        <dbReference type="ARBA" id="ARBA00022989"/>
    </source>
</evidence>
<dbReference type="Proteomes" id="UP000595942">
    <property type="component" value="Chromosome"/>
</dbReference>
<dbReference type="RefSeq" id="WP_047132910.1">
    <property type="nucleotide sequence ID" value="NZ_CP015114.1"/>
</dbReference>
<dbReference type="KEGG" id="scv:A4G25_05165"/>
<keyword evidence="3" id="KW-0050">Antiport</keyword>
<name>A0A143PC83_9STAP</name>
<keyword evidence="3" id="KW-0813">Transport</keyword>
<feature type="transmembrane region" description="Helical" evidence="9">
    <location>
        <begin position="24"/>
        <end position="42"/>
    </location>
</feature>
<evidence type="ECO:0000256" key="1">
    <source>
        <dbReference type="ARBA" id="ARBA00004651"/>
    </source>
</evidence>
<proteinExistence type="inferred from homology"/>
<dbReference type="AlphaFoldDB" id="A0A143PC83"/>
<dbReference type="EMBL" id="CP068073">
    <property type="protein sequence ID" value="QQS82834.1"/>
    <property type="molecule type" value="Genomic_DNA"/>
</dbReference>
<dbReference type="GO" id="GO:0015297">
    <property type="term" value="F:antiporter activity"/>
    <property type="evidence" value="ECO:0007669"/>
    <property type="project" value="UniProtKB-KW"/>
</dbReference>
<keyword evidence="4" id="KW-1003">Cell membrane</keyword>
<dbReference type="Pfam" id="PF01899">
    <property type="entry name" value="MNHE"/>
    <property type="match status" value="1"/>
</dbReference>
<reference evidence="10 13" key="2">
    <citation type="submission" date="2021-01" db="EMBL/GenBank/DDBJ databases">
        <title>FDA dAtabase for Regulatory Grade micrObial Sequences (FDA-ARGOS): Supporting development and validation of Infectious Disease Dx tests.</title>
        <authorList>
            <person name="Sproer C."/>
            <person name="Gronow S."/>
            <person name="Severitt S."/>
            <person name="Schroder I."/>
            <person name="Tallon L."/>
            <person name="Sadzewicz L."/>
            <person name="Zhao X."/>
            <person name="Boylan J."/>
            <person name="Ott S."/>
            <person name="Bowen H."/>
            <person name="Vavikolanu K."/>
            <person name="Mehta A."/>
            <person name="Aluvathingal J."/>
            <person name="Nadendla S."/>
            <person name="Lowell S."/>
            <person name="Myers T."/>
            <person name="Yan Y."/>
            <person name="Sichtig H."/>
        </authorList>
    </citation>
    <scope>NUCLEOTIDE SEQUENCE [LARGE SCALE GENOMIC DNA]</scope>
    <source>
        <strain evidence="10 13">FDAARGOS_1148</strain>
    </source>
</reference>
<dbReference type="NCBIfam" id="NF009291">
    <property type="entry name" value="PRK12651.1-1"/>
    <property type="match status" value="1"/>
</dbReference>
<feature type="transmembrane region" description="Helical" evidence="9">
    <location>
        <begin position="103"/>
        <end position="121"/>
    </location>
</feature>
<keyword evidence="5 9" id="KW-0812">Transmembrane</keyword>
<dbReference type="Proteomes" id="UP000293854">
    <property type="component" value="Unassembled WGS sequence"/>
</dbReference>
<keyword evidence="6 9" id="KW-1133">Transmembrane helix</keyword>
<reference evidence="11 12" key="1">
    <citation type="submission" date="2018-11" db="EMBL/GenBank/DDBJ databases">
        <title>Genomic profiling of Staphylococcus species from a Poultry farm system in KwaZulu-Natal, South Africa.</title>
        <authorList>
            <person name="Amoako D.G."/>
            <person name="Somboro A.M."/>
            <person name="Abia A.L.K."/>
            <person name="Bester L.A."/>
            <person name="Essack S.Y."/>
        </authorList>
    </citation>
    <scope>NUCLEOTIDE SEQUENCE [LARGE SCALE GENOMIC DNA]</scope>
    <source>
        <strain evidence="11 12">SA11</strain>
    </source>
</reference>
<gene>
    <name evidence="11" type="ORF">EIG99_05840</name>
    <name evidence="10" type="ORF">I6J05_00490</name>
</gene>
<keyword evidence="7" id="KW-0406">Ion transport</keyword>
<dbReference type="InterPro" id="IPR002758">
    <property type="entry name" value="Cation_antiport_E"/>
</dbReference>
<dbReference type="EMBL" id="RQTE01000094">
    <property type="protein sequence ID" value="RZI02571.1"/>
    <property type="molecule type" value="Genomic_DNA"/>
</dbReference>
<sequence length="159" mass="18310">MAVQILVNMLIAIFWLFVNDSYTLNNFVLGFVFGLLLVYLMRKILPGRFYIITLYYVAKLGCTFLIELIKANIDVIRIVTKPHMDNEPAFFVYDTDLKQPWEVVLLCTMITLTPGTIVLGVSDDNRKIYIHCLDFSTKEEEIEGIKSSLEKAVREVGEY</sequence>
<dbReference type="GO" id="GO:0005886">
    <property type="term" value="C:plasma membrane"/>
    <property type="evidence" value="ECO:0007669"/>
    <property type="project" value="UniProtKB-SubCell"/>
</dbReference>